<gene>
    <name evidence="3" type="ORF">ABZZ21_14860</name>
</gene>
<dbReference type="SUPFAM" id="SSF47413">
    <property type="entry name" value="lambda repressor-like DNA-binding domains"/>
    <property type="match status" value="1"/>
</dbReference>
<dbReference type="InterPro" id="IPR051923">
    <property type="entry name" value="Glycosyl_Hydrolase_39"/>
</dbReference>
<dbReference type="SMART" id="SM00530">
    <property type="entry name" value="HTH_XRE"/>
    <property type="match status" value="1"/>
</dbReference>
<organism evidence="3 4">
    <name type="scientific">Streptomyces ossamyceticus</name>
    <dbReference type="NCBI Taxonomy" id="249581"/>
    <lineage>
        <taxon>Bacteria</taxon>
        <taxon>Bacillati</taxon>
        <taxon>Actinomycetota</taxon>
        <taxon>Actinomycetes</taxon>
        <taxon>Kitasatosporales</taxon>
        <taxon>Streptomycetaceae</taxon>
        <taxon>Streptomyces</taxon>
    </lineage>
</organism>
<evidence type="ECO:0000256" key="1">
    <source>
        <dbReference type="SAM" id="MobiDB-lite"/>
    </source>
</evidence>
<protein>
    <submittedName>
        <fullName evidence="3">Helix-turn-helix domain-containing protein</fullName>
    </submittedName>
</protein>
<proteinExistence type="predicted"/>
<keyword evidence="4" id="KW-1185">Reference proteome</keyword>
<feature type="region of interest" description="Disordered" evidence="1">
    <location>
        <begin position="84"/>
        <end position="119"/>
    </location>
</feature>
<accession>A0ABV2UWB8</accession>
<dbReference type="Pfam" id="PF13560">
    <property type="entry name" value="HTH_31"/>
    <property type="match status" value="1"/>
</dbReference>
<sequence length="556" mass="61412">MDGLDGIREAQELAALLAALKRRSRLSYQELGRRVFISSSTLHRYCNGKGLPTDYGLVVRIATECGADADELNTLLRCWKAATGQERGRGPTGESGPTGEAGPGQEQRPDAGRTPDFGLRRPPGARFVLATVMALVVLCTAAGSAPYEVAPSAAVPVPAGSTSWAQTPSPVDPELFGVTMNSFSGAMPSFRTGALRLWDSETRWAQLEPVRREYDWSTLDRLLDGAEREGLPTLFVFGGTPAWAAPGARKAAYPDGSRAAPPDDLDDWDALVRALIRHAGARIDAYELWVMANHEHHYNGSVDTLVEMTRRASRVIREADPDATVVCPSITELWTAEAHEYLLRFAESGGYQYCDAAGIKLYQRQFTDPPETMLEAVRDVDRTFQRAGYHLPLWSTGTTQTVTLNDPLEEERAANHAVRFYLTGLYARKRNLARMYFYAWGNGNIPIVLQAEGQPPTKAGLFVARLQQWLARADLRSCGHGLQIALPENVWQCEFLIPDERGTLRTARIRWTHAGTADTRAGTGARSIEYLDNSGREVDHRDTVRVTERPVLIRYG</sequence>
<evidence type="ECO:0000259" key="2">
    <source>
        <dbReference type="SMART" id="SM00530"/>
    </source>
</evidence>
<comment type="caution">
    <text evidence="3">The sequence shown here is derived from an EMBL/GenBank/DDBJ whole genome shotgun (WGS) entry which is preliminary data.</text>
</comment>
<dbReference type="PANTHER" id="PTHR12631:SF10">
    <property type="entry name" value="BETA-XYLOSIDASE-LIKE PROTEIN-RELATED"/>
    <property type="match status" value="1"/>
</dbReference>
<dbReference type="InterPro" id="IPR001387">
    <property type="entry name" value="Cro/C1-type_HTH"/>
</dbReference>
<dbReference type="Gene3D" id="3.20.20.80">
    <property type="entry name" value="Glycosidases"/>
    <property type="match status" value="1"/>
</dbReference>
<feature type="domain" description="HTH cro/C1-type" evidence="2">
    <location>
        <begin position="16"/>
        <end position="72"/>
    </location>
</feature>
<dbReference type="RefSeq" id="WP_355396979.1">
    <property type="nucleotide sequence ID" value="NZ_JBEXPZ010000017.1"/>
</dbReference>
<dbReference type="InterPro" id="IPR010982">
    <property type="entry name" value="Lambda_DNA-bd_dom_sf"/>
</dbReference>
<reference evidence="3 4" key="1">
    <citation type="submission" date="2024-06" db="EMBL/GenBank/DDBJ databases">
        <title>The Natural Products Discovery Center: Release of the First 8490 Sequenced Strains for Exploring Actinobacteria Biosynthetic Diversity.</title>
        <authorList>
            <person name="Kalkreuter E."/>
            <person name="Kautsar S.A."/>
            <person name="Yang D."/>
            <person name="Bader C.D."/>
            <person name="Teijaro C.N."/>
            <person name="Fluegel L."/>
            <person name="Davis C.M."/>
            <person name="Simpson J.R."/>
            <person name="Lauterbach L."/>
            <person name="Steele A.D."/>
            <person name="Gui C."/>
            <person name="Meng S."/>
            <person name="Li G."/>
            <person name="Viehrig K."/>
            <person name="Ye F."/>
            <person name="Su P."/>
            <person name="Kiefer A.F."/>
            <person name="Nichols A."/>
            <person name="Cepeda A.J."/>
            <person name="Yan W."/>
            <person name="Fan B."/>
            <person name="Jiang Y."/>
            <person name="Adhikari A."/>
            <person name="Zheng C.-J."/>
            <person name="Schuster L."/>
            <person name="Cowan T.M."/>
            <person name="Smanski M.J."/>
            <person name="Chevrette M.G."/>
            <person name="De Carvalho L.P.S."/>
            <person name="Shen B."/>
        </authorList>
    </citation>
    <scope>NUCLEOTIDE SEQUENCE [LARGE SCALE GENOMIC DNA]</scope>
    <source>
        <strain evidence="3 4">NPDC006434</strain>
    </source>
</reference>
<name>A0ABV2UWB8_9ACTN</name>
<dbReference type="InterPro" id="IPR017853">
    <property type="entry name" value="GH"/>
</dbReference>
<dbReference type="SUPFAM" id="SSF51445">
    <property type="entry name" value="(Trans)glycosidases"/>
    <property type="match status" value="1"/>
</dbReference>
<evidence type="ECO:0000313" key="4">
    <source>
        <dbReference type="Proteomes" id="UP001550210"/>
    </source>
</evidence>
<evidence type="ECO:0000313" key="3">
    <source>
        <dbReference type="EMBL" id="MET9845832.1"/>
    </source>
</evidence>
<dbReference type="CDD" id="cd00093">
    <property type="entry name" value="HTH_XRE"/>
    <property type="match status" value="1"/>
</dbReference>
<dbReference type="PANTHER" id="PTHR12631">
    <property type="entry name" value="ALPHA-L-IDURONIDASE"/>
    <property type="match status" value="1"/>
</dbReference>
<dbReference type="EMBL" id="JBEXPZ010000017">
    <property type="protein sequence ID" value="MET9845832.1"/>
    <property type="molecule type" value="Genomic_DNA"/>
</dbReference>
<dbReference type="Proteomes" id="UP001550210">
    <property type="component" value="Unassembled WGS sequence"/>
</dbReference>